<proteinExistence type="predicted"/>
<evidence type="ECO:0000313" key="2">
    <source>
        <dbReference type="Proteomes" id="UP000250321"/>
    </source>
</evidence>
<gene>
    <name evidence="1" type="ORF">Pyn_06012</name>
</gene>
<protein>
    <submittedName>
        <fullName evidence="1">Uncharacterized protein</fullName>
    </submittedName>
</protein>
<keyword evidence="2" id="KW-1185">Reference proteome</keyword>
<name>A0A314Z812_PRUYE</name>
<dbReference type="AlphaFoldDB" id="A0A314Z812"/>
<evidence type="ECO:0000313" key="1">
    <source>
        <dbReference type="EMBL" id="PQQ14207.1"/>
    </source>
</evidence>
<accession>A0A314Z812</accession>
<reference evidence="1 2" key="1">
    <citation type="submission" date="2018-02" db="EMBL/GenBank/DDBJ databases">
        <title>Draft genome of wild Prunus yedoensis var. nudiflora.</title>
        <authorList>
            <person name="Baek S."/>
            <person name="Kim J.-H."/>
            <person name="Choi K."/>
            <person name="Kim G.-B."/>
            <person name="Cho A."/>
            <person name="Jang H."/>
            <person name="Shin C.-H."/>
            <person name="Yu H.-J."/>
            <person name="Mun J.-H."/>
        </authorList>
    </citation>
    <scope>NUCLEOTIDE SEQUENCE [LARGE SCALE GENOMIC DNA]</scope>
    <source>
        <strain evidence="2">cv. Jeju island</strain>
        <tissue evidence="1">Leaf</tissue>
    </source>
</reference>
<sequence>MESLQRGLAEKEVRKRDGCLKCSSGSLTEVLSNVRTICQKRENGREGRMEHEIAGFCMQERKLALWICVVLCWVEEALFIGARSYHFPRNLNSFYPIWPSLSLPFSPYPSNHPILVKSTLPNLTKIRDFWELKALSRSYLKTPIFNNLLPFLSSFFMARSDGGKKWLSAGEMADIFLGYLGLSKVMG</sequence>
<dbReference type="EMBL" id="PJQY01000269">
    <property type="protein sequence ID" value="PQQ14207.1"/>
    <property type="molecule type" value="Genomic_DNA"/>
</dbReference>
<comment type="caution">
    <text evidence="1">The sequence shown here is derived from an EMBL/GenBank/DDBJ whole genome shotgun (WGS) entry which is preliminary data.</text>
</comment>
<organism evidence="1 2">
    <name type="scientific">Prunus yedoensis var. nudiflora</name>
    <dbReference type="NCBI Taxonomy" id="2094558"/>
    <lineage>
        <taxon>Eukaryota</taxon>
        <taxon>Viridiplantae</taxon>
        <taxon>Streptophyta</taxon>
        <taxon>Embryophyta</taxon>
        <taxon>Tracheophyta</taxon>
        <taxon>Spermatophyta</taxon>
        <taxon>Magnoliopsida</taxon>
        <taxon>eudicotyledons</taxon>
        <taxon>Gunneridae</taxon>
        <taxon>Pentapetalae</taxon>
        <taxon>rosids</taxon>
        <taxon>fabids</taxon>
        <taxon>Rosales</taxon>
        <taxon>Rosaceae</taxon>
        <taxon>Amygdaloideae</taxon>
        <taxon>Amygdaleae</taxon>
        <taxon>Prunus</taxon>
    </lineage>
</organism>
<dbReference type="Proteomes" id="UP000250321">
    <property type="component" value="Unassembled WGS sequence"/>
</dbReference>